<evidence type="ECO:0000313" key="3">
    <source>
        <dbReference type="Proteomes" id="UP001630127"/>
    </source>
</evidence>
<reference evidence="2 3" key="1">
    <citation type="submission" date="2024-11" db="EMBL/GenBank/DDBJ databases">
        <title>A near-complete genome assembly of Cinchona calisaya.</title>
        <authorList>
            <person name="Lian D.C."/>
            <person name="Zhao X.W."/>
            <person name="Wei L."/>
        </authorList>
    </citation>
    <scope>NUCLEOTIDE SEQUENCE [LARGE SCALE GENOMIC DNA]</scope>
    <source>
        <tissue evidence="2">Nenye</tissue>
    </source>
</reference>
<keyword evidence="3" id="KW-1185">Reference proteome</keyword>
<protein>
    <submittedName>
        <fullName evidence="2">Uncharacterized protein</fullName>
    </submittedName>
</protein>
<accession>A0ABD3B529</accession>
<dbReference type="Proteomes" id="UP001630127">
    <property type="component" value="Unassembled WGS sequence"/>
</dbReference>
<evidence type="ECO:0000313" key="2">
    <source>
        <dbReference type="EMBL" id="KAL3538431.1"/>
    </source>
</evidence>
<organism evidence="2 3">
    <name type="scientific">Cinchona calisaya</name>
    <dbReference type="NCBI Taxonomy" id="153742"/>
    <lineage>
        <taxon>Eukaryota</taxon>
        <taxon>Viridiplantae</taxon>
        <taxon>Streptophyta</taxon>
        <taxon>Embryophyta</taxon>
        <taxon>Tracheophyta</taxon>
        <taxon>Spermatophyta</taxon>
        <taxon>Magnoliopsida</taxon>
        <taxon>eudicotyledons</taxon>
        <taxon>Gunneridae</taxon>
        <taxon>Pentapetalae</taxon>
        <taxon>asterids</taxon>
        <taxon>lamiids</taxon>
        <taxon>Gentianales</taxon>
        <taxon>Rubiaceae</taxon>
        <taxon>Cinchonoideae</taxon>
        <taxon>Cinchoneae</taxon>
        <taxon>Cinchona</taxon>
    </lineage>
</organism>
<gene>
    <name evidence="2" type="ORF">ACH5RR_001797</name>
</gene>
<dbReference type="EMBL" id="JBJUIK010000001">
    <property type="protein sequence ID" value="KAL3538431.1"/>
    <property type="molecule type" value="Genomic_DNA"/>
</dbReference>
<comment type="caution">
    <text evidence="2">The sequence shown here is derived from an EMBL/GenBank/DDBJ whole genome shotgun (WGS) entry which is preliminary data.</text>
</comment>
<feature type="signal peptide" evidence="1">
    <location>
        <begin position="1"/>
        <end position="23"/>
    </location>
</feature>
<name>A0ABD3B529_9GENT</name>
<dbReference type="AlphaFoldDB" id="A0ABD3B529"/>
<dbReference type="Gene3D" id="3.40.50.300">
    <property type="entry name" value="P-loop containing nucleotide triphosphate hydrolases"/>
    <property type="match status" value="1"/>
</dbReference>
<dbReference type="InterPro" id="IPR027417">
    <property type="entry name" value="P-loop_NTPase"/>
</dbReference>
<keyword evidence="1" id="KW-0732">Signal</keyword>
<sequence>MIFQQLTCCLLFLLCCENYIAKARRSMKHTKVEIARQAVEEGRSLLVIVNKVDLLRGKENKKICESVIKAVPEEIQTVIRLSRLQSRHVRNKHIYDLQDIN</sequence>
<proteinExistence type="predicted"/>
<feature type="chain" id="PRO_5044828497" evidence="1">
    <location>
        <begin position="24"/>
        <end position="101"/>
    </location>
</feature>
<evidence type="ECO:0000256" key="1">
    <source>
        <dbReference type="SAM" id="SignalP"/>
    </source>
</evidence>